<comment type="caution">
    <text evidence="1">The sequence shown here is derived from an EMBL/GenBank/DDBJ whole genome shotgun (WGS) entry which is preliminary data.</text>
</comment>
<accession>A0A4Q9DWZ9</accession>
<protein>
    <submittedName>
        <fullName evidence="1">Uncharacterized protein</fullName>
    </submittedName>
</protein>
<keyword evidence="2" id="KW-1185">Reference proteome</keyword>
<dbReference type="RefSeq" id="WP_131012776.1">
    <property type="nucleotide sequence ID" value="NZ_SIRE01000005.1"/>
</dbReference>
<dbReference type="AlphaFoldDB" id="A0A4Q9DWZ9"/>
<dbReference type="OrthoDB" id="2596513at2"/>
<proteinExistence type="predicted"/>
<evidence type="ECO:0000313" key="2">
    <source>
        <dbReference type="Proteomes" id="UP000293142"/>
    </source>
</evidence>
<reference evidence="1 2" key="1">
    <citation type="submission" date="2019-02" db="EMBL/GenBank/DDBJ databases">
        <title>Paenibacillus sp. nov., isolated from surface-sterilized tissue of Thalictrum simplex L.</title>
        <authorList>
            <person name="Tuo L."/>
        </authorList>
    </citation>
    <scope>NUCLEOTIDE SEQUENCE [LARGE SCALE GENOMIC DNA]</scope>
    <source>
        <strain evidence="1 2">N2SHLJ1</strain>
    </source>
</reference>
<organism evidence="1 2">
    <name type="scientific">Paenibacillus thalictri</name>
    <dbReference type="NCBI Taxonomy" id="2527873"/>
    <lineage>
        <taxon>Bacteria</taxon>
        <taxon>Bacillati</taxon>
        <taxon>Bacillota</taxon>
        <taxon>Bacilli</taxon>
        <taxon>Bacillales</taxon>
        <taxon>Paenibacillaceae</taxon>
        <taxon>Paenibacillus</taxon>
    </lineage>
</organism>
<name>A0A4Q9DWZ9_9BACL</name>
<sequence>MTNCYAHGCIKLTVTQIVEASRKSGALEEANHRCHEHGVEMYRLILMDESGRENKVYVNKVRGIKWYYAEQTDICQQYKVMGKIKLDVCMEVDNDFFLQTRFKMIQRMPSDTPTLALSTSRGNVFLQVTDFDVEWQAHTSSSASSYLAAV</sequence>
<gene>
    <name evidence="1" type="ORF">EYB31_08070</name>
</gene>
<dbReference type="EMBL" id="SIRE01000005">
    <property type="protein sequence ID" value="TBL80362.1"/>
    <property type="molecule type" value="Genomic_DNA"/>
</dbReference>
<dbReference type="Proteomes" id="UP000293142">
    <property type="component" value="Unassembled WGS sequence"/>
</dbReference>
<evidence type="ECO:0000313" key="1">
    <source>
        <dbReference type="EMBL" id="TBL80362.1"/>
    </source>
</evidence>